<organism evidence="1 2">
    <name type="scientific">Owenia fusiformis</name>
    <name type="common">Polychaete worm</name>
    <dbReference type="NCBI Taxonomy" id="6347"/>
    <lineage>
        <taxon>Eukaryota</taxon>
        <taxon>Metazoa</taxon>
        <taxon>Spiralia</taxon>
        <taxon>Lophotrochozoa</taxon>
        <taxon>Annelida</taxon>
        <taxon>Polychaeta</taxon>
        <taxon>Sedentaria</taxon>
        <taxon>Canalipalpata</taxon>
        <taxon>Sabellida</taxon>
        <taxon>Oweniida</taxon>
        <taxon>Oweniidae</taxon>
        <taxon>Owenia</taxon>
    </lineage>
</organism>
<dbReference type="SMART" id="SM01283">
    <property type="entry name" value="Costars"/>
    <property type="match status" value="1"/>
</dbReference>
<dbReference type="GO" id="GO:0035025">
    <property type="term" value="P:positive regulation of Rho protein signal transduction"/>
    <property type="evidence" value="ECO:0007669"/>
    <property type="project" value="InterPro"/>
</dbReference>
<name>A0A8J1XRZ8_OWEFU</name>
<evidence type="ECO:0000313" key="1">
    <source>
        <dbReference type="EMBL" id="CAH1776275.1"/>
    </source>
</evidence>
<dbReference type="InterPro" id="IPR026111">
    <property type="entry name" value="Abra"/>
</dbReference>
<dbReference type="OrthoDB" id="9871914at2759"/>
<accession>A0A8J1XRZ8</accession>
<dbReference type="GO" id="GO:0045944">
    <property type="term" value="P:positive regulation of transcription by RNA polymerase II"/>
    <property type="evidence" value="ECO:0007669"/>
    <property type="project" value="TreeGrafter"/>
</dbReference>
<dbReference type="PANTHER" id="PTHR22739:SF7">
    <property type="entry name" value="EG:152A3.3 PROTEIN-RELATED"/>
    <property type="match status" value="1"/>
</dbReference>
<comment type="caution">
    <text evidence="1">The sequence shown here is derived from an EMBL/GenBank/DDBJ whole genome shotgun (WGS) entry which is preliminary data.</text>
</comment>
<proteinExistence type="predicted"/>
<dbReference type="Pfam" id="PF14705">
    <property type="entry name" value="Costars"/>
    <property type="match status" value="1"/>
</dbReference>
<dbReference type="GO" id="GO:0003779">
    <property type="term" value="F:actin binding"/>
    <property type="evidence" value="ECO:0007669"/>
    <property type="project" value="InterPro"/>
</dbReference>
<sequence length="194" mass="22091">MPYQGDVKSRLAGLKQKRTPVTQVAAPNTESIGVTDRASAFQERVNKHQQSQEINPFSEQYKGLGATYKDINDKYDDRYGKPEEGSKTEFRGKSANERITGEVIELCNIIHNLGKSNPDGTYSVKFGVLFEFYTKISNKLVGMLMRAKKQGLVYFDREMLWQRRDDDVDIHLIRLPQSTGMGTDEYEIGKMPTL</sequence>
<keyword evidence="2" id="KW-1185">Reference proteome</keyword>
<reference evidence="1" key="1">
    <citation type="submission" date="2022-03" db="EMBL/GenBank/DDBJ databases">
        <authorList>
            <person name="Martin C."/>
        </authorList>
    </citation>
    <scope>NUCLEOTIDE SEQUENCE</scope>
</reference>
<dbReference type="PANTHER" id="PTHR22739">
    <property type="entry name" value="STRIATED MUSCLE ACTIVATOR OF RHO-DEPENDENT SIGNALING-RELATED"/>
    <property type="match status" value="1"/>
</dbReference>
<dbReference type="InterPro" id="IPR038095">
    <property type="entry name" value="Costars_sf"/>
</dbReference>
<dbReference type="AlphaFoldDB" id="A0A8J1XRZ8"/>
<evidence type="ECO:0000313" key="2">
    <source>
        <dbReference type="Proteomes" id="UP000749559"/>
    </source>
</evidence>
<gene>
    <name evidence="1" type="ORF">OFUS_LOCUS3465</name>
</gene>
<protein>
    <submittedName>
        <fullName evidence="1">Uncharacterized protein</fullName>
    </submittedName>
</protein>
<dbReference type="EMBL" id="CAIIXF020000001">
    <property type="protein sequence ID" value="CAH1776275.1"/>
    <property type="molecule type" value="Genomic_DNA"/>
</dbReference>
<dbReference type="GO" id="GO:0030017">
    <property type="term" value="C:sarcomere"/>
    <property type="evidence" value="ECO:0007669"/>
    <property type="project" value="TreeGrafter"/>
</dbReference>
<dbReference type="Proteomes" id="UP000749559">
    <property type="component" value="Unassembled WGS sequence"/>
</dbReference>
<dbReference type="Gene3D" id="1.10.10.1540">
    <property type="entry name" value="Costar domain"/>
    <property type="match status" value="1"/>
</dbReference>
<dbReference type="InterPro" id="IPR027817">
    <property type="entry name" value="Costars_dom"/>
</dbReference>